<evidence type="ECO:0000256" key="5">
    <source>
        <dbReference type="ARBA" id="ARBA00022692"/>
    </source>
</evidence>
<dbReference type="Pfam" id="PF12911">
    <property type="entry name" value="OppC_N"/>
    <property type="match status" value="1"/>
</dbReference>
<proteinExistence type="predicted"/>
<keyword evidence="8 11" id="KW-1133">Transmembrane helix</keyword>
<dbReference type="PROSITE" id="PS50928">
    <property type="entry name" value="ABC_TM1"/>
    <property type="match status" value="1"/>
</dbReference>
<keyword evidence="7" id="KW-0653">Protein transport</keyword>
<dbReference type="AlphaFoldDB" id="A0A382NG24"/>
<evidence type="ECO:0000256" key="1">
    <source>
        <dbReference type="ARBA" id="ARBA00004429"/>
    </source>
</evidence>
<evidence type="ECO:0000256" key="3">
    <source>
        <dbReference type="ARBA" id="ARBA00022475"/>
    </source>
</evidence>
<dbReference type="GO" id="GO:0055085">
    <property type="term" value="P:transmembrane transport"/>
    <property type="evidence" value="ECO:0007669"/>
    <property type="project" value="InterPro"/>
</dbReference>
<dbReference type="EMBL" id="UINC01099708">
    <property type="protein sequence ID" value="SVC59187.1"/>
    <property type="molecule type" value="Genomic_DNA"/>
</dbReference>
<dbReference type="InterPro" id="IPR025966">
    <property type="entry name" value="OppC_N"/>
</dbReference>
<dbReference type="Gene3D" id="1.10.3720.10">
    <property type="entry name" value="MetI-like"/>
    <property type="match status" value="1"/>
</dbReference>
<dbReference type="Pfam" id="PF00528">
    <property type="entry name" value="BPD_transp_1"/>
    <property type="match status" value="1"/>
</dbReference>
<dbReference type="GO" id="GO:0015833">
    <property type="term" value="P:peptide transport"/>
    <property type="evidence" value="ECO:0007669"/>
    <property type="project" value="UniProtKB-KW"/>
</dbReference>
<reference evidence="13" key="1">
    <citation type="submission" date="2018-05" db="EMBL/GenBank/DDBJ databases">
        <authorList>
            <person name="Lanie J.A."/>
            <person name="Ng W.-L."/>
            <person name="Kazmierczak K.M."/>
            <person name="Andrzejewski T.M."/>
            <person name="Davidsen T.M."/>
            <person name="Wayne K.J."/>
            <person name="Tettelin H."/>
            <person name="Glass J.I."/>
            <person name="Rusch D."/>
            <person name="Podicherti R."/>
            <person name="Tsui H.-C.T."/>
            <person name="Winkler M.E."/>
        </authorList>
    </citation>
    <scope>NUCLEOTIDE SEQUENCE</scope>
</reference>
<dbReference type="InterPro" id="IPR050366">
    <property type="entry name" value="BP-dependent_transpt_permease"/>
</dbReference>
<gene>
    <name evidence="13" type="ORF">METZ01_LOCUS312041</name>
</gene>
<dbReference type="SUPFAM" id="SSF161098">
    <property type="entry name" value="MetI-like"/>
    <property type="match status" value="1"/>
</dbReference>
<evidence type="ECO:0000256" key="2">
    <source>
        <dbReference type="ARBA" id="ARBA00022448"/>
    </source>
</evidence>
<accession>A0A382NG24</accession>
<evidence type="ECO:0000313" key="13">
    <source>
        <dbReference type="EMBL" id="SVC59187.1"/>
    </source>
</evidence>
<evidence type="ECO:0000256" key="8">
    <source>
        <dbReference type="ARBA" id="ARBA00022989"/>
    </source>
</evidence>
<dbReference type="PANTHER" id="PTHR43386:SF2">
    <property type="entry name" value="OLIGOPEPTIDE TRANSPORT SYSTEM PERMEASE PROTEIN OPPC"/>
    <property type="match status" value="1"/>
</dbReference>
<organism evidence="13">
    <name type="scientific">marine metagenome</name>
    <dbReference type="NCBI Taxonomy" id="408172"/>
    <lineage>
        <taxon>unclassified sequences</taxon>
        <taxon>metagenomes</taxon>
        <taxon>ecological metagenomes</taxon>
    </lineage>
</organism>
<dbReference type="GO" id="GO:0015031">
    <property type="term" value="P:protein transport"/>
    <property type="evidence" value="ECO:0007669"/>
    <property type="project" value="UniProtKB-KW"/>
</dbReference>
<feature type="domain" description="ABC transmembrane type-1" evidence="12">
    <location>
        <begin position="91"/>
        <end position="273"/>
    </location>
</feature>
<feature type="transmembrane region" description="Helical" evidence="11">
    <location>
        <begin position="27"/>
        <end position="47"/>
    </location>
</feature>
<keyword evidence="5 11" id="KW-0812">Transmembrane</keyword>
<keyword evidence="6" id="KW-0571">Peptide transport</keyword>
<evidence type="ECO:0000256" key="9">
    <source>
        <dbReference type="ARBA" id="ARBA00023136"/>
    </source>
</evidence>
<comment type="subcellular location">
    <subcellularLocation>
        <location evidence="1">Cell inner membrane</location>
        <topology evidence="1">Multi-pass membrane protein</topology>
    </subcellularLocation>
</comment>
<protein>
    <recommendedName>
        <fullName evidence="10">Oligopeptide transport system permease protein OppC</fullName>
    </recommendedName>
</protein>
<evidence type="ECO:0000256" key="11">
    <source>
        <dbReference type="SAM" id="Phobius"/>
    </source>
</evidence>
<keyword evidence="9 11" id="KW-0472">Membrane</keyword>
<dbReference type="GO" id="GO:0005886">
    <property type="term" value="C:plasma membrane"/>
    <property type="evidence" value="ECO:0007669"/>
    <property type="project" value="UniProtKB-SubCell"/>
</dbReference>
<sequence length="273" mass="30198">MDDVRDNPTEPVEASSLWRDAWLRLKANRMAVAGFVFFVFVTLLSIIGPEISSYDYAQQDLENTFATPSSEHWFGTDNLGRDLFSRVLSGGRISLAVGFLATAVSLVIGVSYGMTAGYIGGKLDAFMMRFVDILYSLPFVIFVILLMVLFGRNFILLFVAIGAVEWLTMARITRAQTLNLKQSEFVEAAKALGYSNGRILFRHLLPNLLGPVIVYATLTVPAVMLLEAVLSFLGLGVQPPMSSWGSLIKEGSEKMDLYPWLIAFPALFFSLTL</sequence>
<evidence type="ECO:0000256" key="4">
    <source>
        <dbReference type="ARBA" id="ARBA00022519"/>
    </source>
</evidence>
<dbReference type="InterPro" id="IPR035906">
    <property type="entry name" value="MetI-like_sf"/>
</dbReference>
<evidence type="ECO:0000259" key="12">
    <source>
        <dbReference type="PROSITE" id="PS50928"/>
    </source>
</evidence>
<keyword evidence="3" id="KW-1003">Cell membrane</keyword>
<evidence type="ECO:0000256" key="10">
    <source>
        <dbReference type="ARBA" id="ARBA00072251"/>
    </source>
</evidence>
<feature type="transmembrane region" description="Helical" evidence="11">
    <location>
        <begin position="93"/>
        <end position="114"/>
    </location>
</feature>
<keyword evidence="4" id="KW-0997">Cell inner membrane</keyword>
<dbReference type="CDD" id="cd06261">
    <property type="entry name" value="TM_PBP2"/>
    <property type="match status" value="1"/>
</dbReference>
<evidence type="ECO:0000256" key="6">
    <source>
        <dbReference type="ARBA" id="ARBA00022856"/>
    </source>
</evidence>
<evidence type="ECO:0000256" key="7">
    <source>
        <dbReference type="ARBA" id="ARBA00022927"/>
    </source>
</evidence>
<dbReference type="PANTHER" id="PTHR43386">
    <property type="entry name" value="OLIGOPEPTIDE TRANSPORT SYSTEM PERMEASE PROTEIN APPC"/>
    <property type="match status" value="1"/>
</dbReference>
<dbReference type="InterPro" id="IPR000515">
    <property type="entry name" value="MetI-like"/>
</dbReference>
<feature type="non-terminal residue" evidence="13">
    <location>
        <position position="273"/>
    </location>
</feature>
<keyword evidence="2" id="KW-0813">Transport</keyword>
<feature type="transmembrane region" description="Helical" evidence="11">
    <location>
        <begin position="212"/>
        <end position="237"/>
    </location>
</feature>
<name>A0A382NG24_9ZZZZ</name>